<keyword evidence="8" id="KW-0067">ATP-binding</keyword>
<proteinExistence type="predicted"/>
<dbReference type="InterPro" id="IPR043502">
    <property type="entry name" value="DNA/RNA_pol_sf"/>
</dbReference>
<feature type="compositionally biased region" description="Polar residues" evidence="11">
    <location>
        <begin position="473"/>
        <end position="485"/>
    </location>
</feature>
<dbReference type="PROSITE" id="PS51743">
    <property type="entry name" value="ALPHAVIRUS_MT"/>
    <property type="match status" value="1"/>
</dbReference>
<dbReference type="Pfam" id="PF05892">
    <property type="entry name" value="Tricho_coat"/>
    <property type="match status" value="1"/>
</dbReference>
<keyword evidence="2" id="KW-0696">RNA-directed RNA polymerase</keyword>
<dbReference type="GO" id="GO:0039694">
    <property type="term" value="P:viral RNA genome replication"/>
    <property type="evidence" value="ECO:0007669"/>
    <property type="project" value="InterPro"/>
</dbReference>
<dbReference type="InterPro" id="IPR027417">
    <property type="entry name" value="P-loop_NTPase"/>
</dbReference>
<keyword evidence="6" id="KW-0547">Nucleotide-binding</keyword>
<dbReference type="GO" id="GO:0006351">
    <property type="term" value="P:DNA-templated transcription"/>
    <property type="evidence" value="ECO:0007669"/>
    <property type="project" value="InterPro"/>
</dbReference>
<organism evidence="14 15">
    <name type="scientific">rubber tree virus 1</name>
    <dbReference type="NCBI Taxonomy" id="3071279"/>
    <lineage>
        <taxon>Viruses</taxon>
        <taxon>Riboviria</taxon>
        <taxon>Orthornavirae</taxon>
        <taxon>Kitrinoviricota</taxon>
        <taxon>Alsuviricetes</taxon>
        <taxon>Tymovirales</taxon>
        <taxon>Betaflexiviridae</taxon>
        <taxon>Trivirinae</taxon>
        <taxon>Capillovirus</taxon>
        <taxon>Capillovirus uniheveae</taxon>
        <taxon>Capillovirus TRV1</taxon>
    </lineage>
</organism>
<dbReference type="GO" id="GO:0016556">
    <property type="term" value="P:mRNA modification"/>
    <property type="evidence" value="ECO:0007669"/>
    <property type="project" value="InterPro"/>
</dbReference>
<dbReference type="InterPro" id="IPR002588">
    <property type="entry name" value="Alphavirus-like_MT_dom"/>
</dbReference>
<dbReference type="GeneID" id="80538418"/>
<sequence>MAQFRTAEENYFNMLAHNYSESLLQEHFESQEQQIKENFKFFSFAVDNWQKKYLTELGITLSPVQMQTHSHPVSKIIENWLLFKVLPNEINVNDPFIILSCKMEKAKYLFQKIKKKDRVTDIINKVFEVKDFNRYKGQSVLNFGAGSQFNFYEKIKNRLGHLALQSTFFLHDEVHHWQLEDFASFLSATQPKNVIFTAIYPPELLEGINFSMNTIAYSFEIRGGKMFFYPDGKGSEPYIQDVSNNWFMSAGGLNIHVDRAEQGTLFLNYKITKLCTYGAHHLFSCVQGNLVTECTRVFKDFNLVNPRKVEKFFSANGRVKGIKCRVRTWVIEKVFSYLICLKKPDIESALAKLRQLSDFNLSMVEAKIISELSEVLIKFKVGSEFTFSDFIKNPWSSAVNAITGGEGKFDHWLMNKDFYQKMILDDLFIEDISFSVYVDSLVLDIHLNDKSELSKPMSSISVGNLIQLNSVIPESSTSPRSNQDGSELRMDVTNCDSITDSLRVRESEIHTIHVQKELSSAHKSKKEEESEPRTGVDEREKLKKGKNRESGLIELIENKKGKLPILHQSGVLGKKNEEFVKENKGEPCCSSLGKVNEMKEEERKKTETRKNACFFEAVSKITNCQIDELIEKIVNKLDKVSDGGILMKINLDKPLLESEIHRICLVMDWFICLHLGSEIKNFNFSPDKHVMHLGGRPGHIFNLQNKVEACESINESMSRIYQGVYGFDKPTMIKKRVNSSRGLQLLRSFKSMNCGALIDRQKVNEGKLINRSLIDLLMNEESVLDLISEKMEFNLTPFIGFAGSGKTHNLTEFLIDGKNLQDFLLISSRKSVLDQIIAKIHNLSEEEKVSKIKNFKTFETALLSQVSNKLICLDEVSQLPPGYSDLIALKWLSEEVEKDQEVIKNKKRISEEDIRRVLSGGIRVPIVFTGDILQPNFFSEDSTKLNGTQAESSYLLSFFRQSEIGYLFGSYRFGAFNLPIIQLPYYAQGICTVGYLRNLEALKLDRYQEEMEKKKIVALVASQADKRYLNSISLTTLTIGESQGSSFQYTVLYITPDFLKVSEEMVIVAITRQKKGIFIVVDEQFDYDFSTSFAMKKKNHSIISGDFEFINAFVEKKISNFRVVDEQKFGGDFELKMEGDPFLKSEMFMLPIEKDIEPEFQNVEIKKANLKTHIPLVAGDLLRMQKSEKMKARENREFIGLCSEPSAQFAESLNNKRHAKEVGPWAAEAIFPRHKNSDQATFIAAVRKRLRFSNPRENIRRFKESRGLGKEMLKVLLKEIEFDTEFDNNLYEQSITEFEDKKISKDAKTIENHHVRSLKDWKVNEIFLFIKSQLCTKSEKMFTDAKAGQTLACFSHELLIRFAPLARYIEHKLSRALPKRYYIHQKKNFDELNKWVMERDFSSICTESDYEAFDSSQDAVSLAFEVALMNHLNIPMDLVEEYIQLKTHLDSKLGTLAIMRFTGEFATFLFNTLMNMVFTFMKYKIDDSISICFAGDDMCANAKLKERSDYEDVLKKLSLKAKVGYTSCPSFCGWLMTKYGIMKDPKLIESRLRVADEKGTLDLVLDSYFLEYKYSFELGDHLMEVLSDEQLGYHYTLTRFFVLHKDKLKGTAREILNSSADEGKIMFGEVVFGNPSIRFNWKSNLGQEFKEVIDVKWQSFQSRNLSTKSQTQVTSYSLMPYKALTSIKIQAALEADLLPKFESSNSLSPLNQLVNQVGSRTALNALTNQRLLLSSQEKRNSHSYTWGQFSSQSLVFSRLKEMLRGGYVTLMGGLRISSKLGNLALSLISIVGRLTLYTFRIIPFQYPIQTLVKLVNISLSMADSACSKVHTPSMSTLGTFIDSPTKGTLQAFQRLQEKFNPRKFWELKEWMRAKKVCLIGISIKNPLHCVVTHVRKYAGRVSFAEIASYVLDIMRCQVQKILDHEWSTQDVLVDLFKGKGVQVHLAIIQAEILFQTFKILSTSVPKKLYSWVKSSLGQLRQEVIFTYLLKFGSKYSAINKMSIVKQLQEQIAQGIEELVWSQIDPANALLMVQTEGNPVVSQNQLTTKRAILNHYLDYLIGNIAILGTSKETQFPNVNLMVPIPTFTGLNWPANLQPTFNLNDFVHTVEAWAATHTERWIRDSTRRQLFEPFAVNAFHFLQADPATRITNIARKRAYLCRKAPEVAFDFASGLPPRMLNDARAQVVSALNSSLFRTEGQKAVFEAKGMVELNFDG</sequence>
<dbReference type="KEGG" id="vg:80538418"/>
<reference evidence="14 15" key="1">
    <citation type="journal article" date="2019" name="Arch. Virol.">
        <title>Complete genome sequence of a novel capillovirus infecting Hevea brasiliensis in China.</title>
        <authorList>
            <person name="Li Z."/>
            <person name="Wang H."/>
            <person name="Zhao R."/>
            <person name="Zhang Z."/>
            <person name="Xia Z."/>
            <person name="Zhai J."/>
            <person name="Huang X."/>
        </authorList>
    </citation>
    <scope>NUCLEOTIDE SEQUENCE [LARGE SCALE GENOMIC DNA]</scope>
    <source>
        <strain evidence="14">RTCV1_HN/Qionghai</strain>
    </source>
</reference>
<dbReference type="Pfam" id="PF01443">
    <property type="entry name" value="Viral_helicase1"/>
    <property type="match status" value="2"/>
</dbReference>
<evidence type="ECO:0000256" key="3">
    <source>
        <dbReference type="ARBA" id="ARBA00022561"/>
    </source>
</evidence>
<evidence type="ECO:0000256" key="9">
    <source>
        <dbReference type="ARBA" id="ARBA00022844"/>
    </source>
</evidence>
<dbReference type="GO" id="GO:0008174">
    <property type="term" value="F:mRNA methyltransferase activity"/>
    <property type="evidence" value="ECO:0007669"/>
    <property type="project" value="UniProtKB-UniRule"/>
</dbReference>
<evidence type="ECO:0000256" key="7">
    <source>
        <dbReference type="ARBA" id="ARBA00022801"/>
    </source>
</evidence>
<accession>A0AAE6UL64</accession>
<dbReference type="InterPro" id="IPR001788">
    <property type="entry name" value="RNA-dep_RNA_pol_alsuvir"/>
</dbReference>
<evidence type="ECO:0000256" key="8">
    <source>
        <dbReference type="ARBA" id="ARBA00022840"/>
    </source>
</evidence>
<dbReference type="Pfam" id="PF01660">
    <property type="entry name" value="Vmethyltransf"/>
    <property type="match status" value="1"/>
</dbReference>
<dbReference type="Proteomes" id="UP000829936">
    <property type="component" value="Segment"/>
</dbReference>
<evidence type="ECO:0000256" key="10">
    <source>
        <dbReference type="ARBA" id="ARBA00022953"/>
    </source>
</evidence>
<dbReference type="GO" id="GO:0003968">
    <property type="term" value="F:RNA-directed RNA polymerase activity"/>
    <property type="evidence" value="ECO:0007669"/>
    <property type="project" value="UniProtKB-KW"/>
</dbReference>
<keyword evidence="10" id="KW-0693">Viral RNA replication</keyword>
<dbReference type="CDD" id="cd23245">
    <property type="entry name" value="Betaflexiviridae_RdRp"/>
    <property type="match status" value="1"/>
</dbReference>
<feature type="domain" description="Alphavirus-like MT" evidence="13">
    <location>
        <begin position="62"/>
        <end position="247"/>
    </location>
</feature>
<evidence type="ECO:0000256" key="11">
    <source>
        <dbReference type="SAM" id="MobiDB-lite"/>
    </source>
</evidence>
<dbReference type="Pfam" id="PF00978">
    <property type="entry name" value="RdRP_2"/>
    <property type="match status" value="1"/>
</dbReference>
<dbReference type="SUPFAM" id="SSF56672">
    <property type="entry name" value="DNA/RNA polymerases"/>
    <property type="match status" value="1"/>
</dbReference>
<dbReference type="InterPro" id="IPR008879">
    <property type="entry name" value="Coat_protein_tricho/vitivirus"/>
</dbReference>
<keyword evidence="5" id="KW-0548">Nucleotidyltransferase</keyword>
<keyword evidence="3" id="KW-0167">Capsid protein</keyword>
<evidence type="ECO:0000313" key="15">
    <source>
        <dbReference type="Proteomes" id="UP000829936"/>
    </source>
</evidence>
<comment type="subcellular location">
    <subcellularLocation>
        <location evidence="1">Virion</location>
    </subcellularLocation>
</comment>
<evidence type="ECO:0000256" key="1">
    <source>
        <dbReference type="ARBA" id="ARBA00004328"/>
    </source>
</evidence>
<keyword evidence="15" id="KW-1185">Reference proteome</keyword>
<evidence type="ECO:0000259" key="12">
    <source>
        <dbReference type="PROSITE" id="PS50507"/>
    </source>
</evidence>
<evidence type="ECO:0000256" key="2">
    <source>
        <dbReference type="ARBA" id="ARBA00022484"/>
    </source>
</evidence>
<evidence type="ECO:0000256" key="4">
    <source>
        <dbReference type="ARBA" id="ARBA00022679"/>
    </source>
</evidence>
<dbReference type="Gene3D" id="3.40.50.300">
    <property type="entry name" value="P-loop containing nucleotide triphosphate hydrolases"/>
    <property type="match status" value="1"/>
</dbReference>
<dbReference type="GO" id="GO:0003723">
    <property type="term" value="F:RNA binding"/>
    <property type="evidence" value="ECO:0007669"/>
    <property type="project" value="InterPro"/>
</dbReference>
<feature type="region of interest" description="Disordered" evidence="11">
    <location>
        <begin position="513"/>
        <end position="544"/>
    </location>
</feature>
<dbReference type="GO" id="GO:0019028">
    <property type="term" value="C:viral capsid"/>
    <property type="evidence" value="ECO:0007669"/>
    <property type="project" value="UniProtKB-KW"/>
</dbReference>
<protein>
    <submittedName>
        <fullName evidence="14">Polyprotein</fullName>
    </submittedName>
</protein>
<dbReference type="GO" id="GO:0005524">
    <property type="term" value="F:ATP binding"/>
    <property type="evidence" value="ECO:0007669"/>
    <property type="project" value="UniProtKB-KW"/>
</dbReference>
<evidence type="ECO:0000256" key="5">
    <source>
        <dbReference type="ARBA" id="ARBA00022695"/>
    </source>
</evidence>
<feature type="domain" description="RdRp catalytic" evidence="12">
    <location>
        <begin position="1403"/>
        <end position="1510"/>
    </location>
</feature>
<keyword evidence="4" id="KW-0808">Transferase</keyword>
<dbReference type="InterPro" id="IPR007094">
    <property type="entry name" value="RNA-dir_pol_PSvirus"/>
</dbReference>
<dbReference type="GO" id="GO:0006396">
    <property type="term" value="P:RNA processing"/>
    <property type="evidence" value="ECO:0007669"/>
    <property type="project" value="InterPro"/>
</dbReference>
<keyword evidence="7" id="KW-0378">Hydrolase</keyword>
<evidence type="ECO:0000259" key="13">
    <source>
        <dbReference type="PROSITE" id="PS51743"/>
    </source>
</evidence>
<dbReference type="PROSITE" id="PS50507">
    <property type="entry name" value="RDRP_SSRNA_POS"/>
    <property type="match status" value="1"/>
</dbReference>
<dbReference type="EMBL" id="MN047299">
    <property type="protein sequence ID" value="QGR26011.1"/>
    <property type="molecule type" value="Genomic_RNA"/>
</dbReference>
<dbReference type="GO" id="GO:0016787">
    <property type="term" value="F:hydrolase activity"/>
    <property type="evidence" value="ECO:0007669"/>
    <property type="project" value="UniProtKB-KW"/>
</dbReference>
<evidence type="ECO:0000313" key="14">
    <source>
        <dbReference type="EMBL" id="QGR26011.1"/>
    </source>
</evidence>
<keyword evidence="9" id="KW-0946">Virion</keyword>
<name>A0AAE6UL64_9VIRU</name>
<dbReference type="RefSeq" id="YP_010799964.1">
    <property type="nucleotide sequence ID" value="NC_076715.1"/>
</dbReference>
<feature type="region of interest" description="Disordered" evidence="11">
    <location>
        <begin position="473"/>
        <end position="492"/>
    </location>
</feature>
<dbReference type="InterPro" id="IPR027351">
    <property type="entry name" value="(+)RNA_virus_helicase_core_dom"/>
</dbReference>
<evidence type="ECO:0000256" key="6">
    <source>
        <dbReference type="ARBA" id="ARBA00022741"/>
    </source>
</evidence>